<evidence type="ECO:0000259" key="6">
    <source>
        <dbReference type="Pfam" id="PF07980"/>
    </source>
</evidence>
<comment type="similarity">
    <text evidence="2">Belongs to the SusD family.</text>
</comment>
<evidence type="ECO:0000313" key="9">
    <source>
        <dbReference type="Proteomes" id="UP000286246"/>
    </source>
</evidence>
<evidence type="ECO:0000256" key="5">
    <source>
        <dbReference type="ARBA" id="ARBA00023237"/>
    </source>
</evidence>
<name>A0A420BF54_SPHD1</name>
<keyword evidence="4" id="KW-0472">Membrane</keyword>
<evidence type="ECO:0000313" key="8">
    <source>
        <dbReference type="EMBL" id="RKE55327.1"/>
    </source>
</evidence>
<gene>
    <name evidence="8" type="ORF">DFQ12_0158</name>
</gene>
<keyword evidence="9" id="KW-1185">Reference proteome</keyword>
<dbReference type="Proteomes" id="UP000286246">
    <property type="component" value="Unassembled WGS sequence"/>
</dbReference>
<evidence type="ECO:0000256" key="1">
    <source>
        <dbReference type="ARBA" id="ARBA00004442"/>
    </source>
</evidence>
<protein>
    <submittedName>
        <fullName evidence="8">Putative outer membrane starch-binding protein</fullName>
    </submittedName>
</protein>
<dbReference type="InterPro" id="IPR012944">
    <property type="entry name" value="SusD_RagB_dom"/>
</dbReference>
<keyword evidence="5" id="KW-0998">Cell outer membrane</keyword>
<dbReference type="OrthoDB" id="5694214at2"/>
<dbReference type="PROSITE" id="PS51257">
    <property type="entry name" value="PROKAR_LIPOPROTEIN"/>
    <property type="match status" value="1"/>
</dbReference>
<dbReference type="EMBL" id="RAPY01000001">
    <property type="protein sequence ID" value="RKE55327.1"/>
    <property type="molecule type" value="Genomic_DNA"/>
</dbReference>
<evidence type="ECO:0000256" key="4">
    <source>
        <dbReference type="ARBA" id="ARBA00023136"/>
    </source>
</evidence>
<dbReference type="Gene3D" id="1.25.40.390">
    <property type="match status" value="1"/>
</dbReference>
<dbReference type="InterPro" id="IPR033985">
    <property type="entry name" value="SusD-like_N"/>
</dbReference>
<dbReference type="SUPFAM" id="SSF48452">
    <property type="entry name" value="TPR-like"/>
    <property type="match status" value="1"/>
</dbReference>
<dbReference type="AlphaFoldDB" id="A0A420BF54"/>
<comment type="subcellular location">
    <subcellularLocation>
        <location evidence="1">Cell outer membrane</location>
    </subcellularLocation>
</comment>
<evidence type="ECO:0000256" key="2">
    <source>
        <dbReference type="ARBA" id="ARBA00006275"/>
    </source>
</evidence>
<organism evidence="8 9">
    <name type="scientific">Sphingobacterium detergens</name>
    <dbReference type="NCBI Taxonomy" id="1145106"/>
    <lineage>
        <taxon>Bacteria</taxon>
        <taxon>Pseudomonadati</taxon>
        <taxon>Bacteroidota</taxon>
        <taxon>Sphingobacteriia</taxon>
        <taxon>Sphingobacteriales</taxon>
        <taxon>Sphingobacteriaceae</taxon>
        <taxon>Sphingobacterium</taxon>
    </lineage>
</organism>
<accession>A0A420BF54</accession>
<comment type="caution">
    <text evidence="8">The sequence shown here is derived from an EMBL/GenBank/DDBJ whole genome shotgun (WGS) entry which is preliminary data.</text>
</comment>
<evidence type="ECO:0000256" key="3">
    <source>
        <dbReference type="ARBA" id="ARBA00022729"/>
    </source>
</evidence>
<feature type="domain" description="SusD-like N-terminal" evidence="7">
    <location>
        <begin position="106"/>
        <end position="218"/>
    </location>
</feature>
<dbReference type="Pfam" id="PF07980">
    <property type="entry name" value="SusD_RagB"/>
    <property type="match status" value="1"/>
</dbReference>
<dbReference type="RefSeq" id="WP_120257122.1">
    <property type="nucleotide sequence ID" value="NZ_RAPY01000001.1"/>
</dbReference>
<feature type="domain" description="RagB/SusD" evidence="6">
    <location>
        <begin position="311"/>
        <end position="586"/>
    </location>
</feature>
<dbReference type="GO" id="GO:0009279">
    <property type="term" value="C:cell outer membrane"/>
    <property type="evidence" value="ECO:0007669"/>
    <property type="project" value="UniProtKB-SubCell"/>
</dbReference>
<dbReference type="Pfam" id="PF14322">
    <property type="entry name" value="SusD-like_3"/>
    <property type="match status" value="1"/>
</dbReference>
<evidence type="ECO:0000259" key="7">
    <source>
        <dbReference type="Pfam" id="PF14322"/>
    </source>
</evidence>
<proteinExistence type="inferred from homology"/>
<reference evidence="8 9" key="1">
    <citation type="submission" date="2018-09" db="EMBL/GenBank/DDBJ databases">
        <title>Genomic Encyclopedia of Type Strains, Phase III (KMG-III): the genomes of soil and plant-associated and newly described type strains.</title>
        <authorList>
            <person name="Whitman W."/>
        </authorList>
    </citation>
    <scope>NUCLEOTIDE SEQUENCE [LARGE SCALE GENOMIC DNA]</scope>
    <source>
        <strain evidence="8 9">CECT 7938</strain>
    </source>
</reference>
<sequence>MKKIIILLYTTVILLLVGSCSEDFLDRPPLTQIENESYWKTAKDLENYTVQFYTVFPAFNTVGSFLGVIGWDGSRGSDVQISSSPSTVWNGTESPVSSGGNWGWGNIRSVNIFFKNYTKCKDPFEKYKQFLGEAHFFKAWFYFEKVRLYGDVPWYTDPLEMDSEELFKARDPRTTVVDSILAHLDKAIEYLEPVATVKGKNNRLSKQAALLFKSRVALFEGSWQKYHKGTAFGTAGADPSKYFRQAAAAAETLMDAKYGMSLYSNNDPENDYCKLFSLKDQVANKEVILWKAYSINRDLSHSFQIYVSDRTAGISMTFEQVQHYLGRNGQPYDYFTLGKTVKGNAFLEKIRADCDPRLSQTIWTPGALMWDNTFGKATFKKPFLDKSGEALNNTGFQIRKGNDPKSALAGGGVSWSSSDETGAIIFRYAEALLNYAEAKAELGETVDYTKSINLLRKRSGMPDFAITDDPNKDRYADYGYNISDQLKEIRRERTVELGAEGFRYDDIRRWAAHKLLKGKRPKGYPFLASDWTGTKINYKVDADGLLDPFVTQLPNGYGFKENRDYLECIPLNEITLNNNLKQNPGWE</sequence>
<dbReference type="InterPro" id="IPR011990">
    <property type="entry name" value="TPR-like_helical_dom_sf"/>
</dbReference>
<keyword evidence="3" id="KW-0732">Signal</keyword>